<dbReference type="SMART" id="SM00388">
    <property type="entry name" value="HisKA"/>
    <property type="match status" value="1"/>
</dbReference>
<dbReference type="InterPro" id="IPR003661">
    <property type="entry name" value="HisK_dim/P_dom"/>
</dbReference>
<dbReference type="PANTHER" id="PTHR43065">
    <property type="entry name" value="SENSOR HISTIDINE KINASE"/>
    <property type="match status" value="1"/>
</dbReference>
<dbReference type="SUPFAM" id="SSF47384">
    <property type="entry name" value="Homodimeric domain of signal transducing histidine kinase"/>
    <property type="match status" value="1"/>
</dbReference>
<dbReference type="AlphaFoldDB" id="A0A432XN59"/>
<dbReference type="PROSITE" id="PS50109">
    <property type="entry name" value="HIS_KIN"/>
    <property type="match status" value="1"/>
</dbReference>
<name>A0A432XN59_9GAMM</name>
<dbReference type="InterPro" id="IPR036097">
    <property type="entry name" value="HisK_dim/P_sf"/>
</dbReference>
<evidence type="ECO:0000256" key="7">
    <source>
        <dbReference type="SAM" id="Coils"/>
    </source>
</evidence>
<dbReference type="PROSITE" id="PS50885">
    <property type="entry name" value="HAMP"/>
    <property type="match status" value="1"/>
</dbReference>
<dbReference type="RefSeq" id="WP_126833016.1">
    <property type="nucleotide sequence ID" value="NZ_PIPT01000002.1"/>
</dbReference>
<organism evidence="11 12">
    <name type="scientific">Pseudidiomarina aquimaris</name>
    <dbReference type="NCBI Taxonomy" id="641841"/>
    <lineage>
        <taxon>Bacteria</taxon>
        <taxon>Pseudomonadati</taxon>
        <taxon>Pseudomonadota</taxon>
        <taxon>Gammaproteobacteria</taxon>
        <taxon>Alteromonadales</taxon>
        <taxon>Idiomarinaceae</taxon>
        <taxon>Pseudidiomarina</taxon>
    </lineage>
</organism>
<comment type="caution">
    <text evidence="11">The sequence shown here is derived from an EMBL/GenBank/DDBJ whole genome shotgun (WGS) entry which is preliminary data.</text>
</comment>
<keyword evidence="4" id="KW-0597">Phosphoprotein</keyword>
<accession>A0A432XN59</accession>
<dbReference type="InterPro" id="IPR005467">
    <property type="entry name" value="His_kinase_dom"/>
</dbReference>
<dbReference type="Gene3D" id="1.10.287.130">
    <property type="match status" value="1"/>
</dbReference>
<dbReference type="OrthoDB" id="2521613at2"/>
<evidence type="ECO:0000256" key="6">
    <source>
        <dbReference type="ARBA" id="ARBA00022777"/>
    </source>
</evidence>
<keyword evidence="12" id="KW-1185">Reference proteome</keyword>
<dbReference type="SUPFAM" id="SSF55874">
    <property type="entry name" value="ATPase domain of HSP90 chaperone/DNA topoisomerase II/histidine kinase"/>
    <property type="match status" value="1"/>
</dbReference>
<keyword evidence="8" id="KW-0812">Transmembrane</keyword>
<keyword evidence="5" id="KW-0808">Transferase</keyword>
<dbReference type="Proteomes" id="UP000286678">
    <property type="component" value="Unassembled WGS sequence"/>
</dbReference>
<dbReference type="InterPro" id="IPR036890">
    <property type="entry name" value="HATPase_C_sf"/>
</dbReference>
<protein>
    <recommendedName>
        <fullName evidence="3">histidine kinase</fullName>
        <ecNumber evidence="3">2.7.13.3</ecNumber>
    </recommendedName>
</protein>
<reference evidence="12" key="1">
    <citation type="journal article" date="2018" name="Front. Microbiol.">
        <title>Genome-Based Analysis Reveals the Taxonomy and Diversity of the Family Idiomarinaceae.</title>
        <authorList>
            <person name="Liu Y."/>
            <person name="Lai Q."/>
            <person name="Shao Z."/>
        </authorList>
    </citation>
    <scope>NUCLEOTIDE SEQUENCE [LARGE SCALE GENOMIC DNA]</scope>
    <source>
        <strain evidence="12">SW15</strain>
    </source>
</reference>
<dbReference type="PRINTS" id="PR00344">
    <property type="entry name" value="BCTRLSENSOR"/>
</dbReference>
<dbReference type="SMART" id="SM00387">
    <property type="entry name" value="HATPase_c"/>
    <property type="match status" value="1"/>
</dbReference>
<dbReference type="InterPro" id="IPR004358">
    <property type="entry name" value="Sig_transdc_His_kin-like_C"/>
</dbReference>
<gene>
    <name evidence="11" type="ORF">CWE21_03105</name>
</gene>
<keyword evidence="6 11" id="KW-0418">Kinase</keyword>
<keyword evidence="8" id="KW-0472">Membrane</keyword>
<feature type="domain" description="HAMP" evidence="10">
    <location>
        <begin position="189"/>
        <end position="242"/>
    </location>
</feature>
<dbReference type="Pfam" id="PF00672">
    <property type="entry name" value="HAMP"/>
    <property type="match status" value="1"/>
</dbReference>
<evidence type="ECO:0000259" key="10">
    <source>
        <dbReference type="PROSITE" id="PS50885"/>
    </source>
</evidence>
<evidence type="ECO:0000313" key="12">
    <source>
        <dbReference type="Proteomes" id="UP000286678"/>
    </source>
</evidence>
<feature type="transmembrane region" description="Helical" evidence="8">
    <location>
        <begin position="162"/>
        <end position="183"/>
    </location>
</feature>
<proteinExistence type="predicted"/>
<keyword evidence="7" id="KW-0175">Coiled coil</keyword>
<evidence type="ECO:0000256" key="4">
    <source>
        <dbReference type="ARBA" id="ARBA00022553"/>
    </source>
</evidence>
<evidence type="ECO:0000256" key="1">
    <source>
        <dbReference type="ARBA" id="ARBA00000085"/>
    </source>
</evidence>
<dbReference type="GO" id="GO:0000155">
    <property type="term" value="F:phosphorelay sensor kinase activity"/>
    <property type="evidence" value="ECO:0007669"/>
    <property type="project" value="InterPro"/>
</dbReference>
<evidence type="ECO:0000256" key="2">
    <source>
        <dbReference type="ARBA" id="ARBA00004370"/>
    </source>
</evidence>
<dbReference type="InterPro" id="IPR003660">
    <property type="entry name" value="HAMP_dom"/>
</dbReference>
<dbReference type="PANTHER" id="PTHR43065:SF47">
    <property type="match status" value="1"/>
</dbReference>
<dbReference type="GO" id="GO:0016020">
    <property type="term" value="C:membrane"/>
    <property type="evidence" value="ECO:0007669"/>
    <property type="project" value="UniProtKB-SubCell"/>
</dbReference>
<feature type="domain" description="Histidine kinase" evidence="9">
    <location>
        <begin position="305"/>
        <end position="536"/>
    </location>
</feature>
<sequence>MITSGSIRQSITWLVVSISTLVSAFALLALSLLHVNEVANASERRAQDIAQVIADVSSRYLLFEDAEGLTSYLRFFRSSSVVQHIHIYQRPSIENDQELRYFTSYNREGLAPIPVRSAERIRNFNVVTKENYIEVTAPIDIDTERLGTVYIRISREFAQQTAWRTFATSSAALIVVALLAWLFSLRARSTLLRPIEQAVGTIQRISRNRDYSIRLPESGLIELQQLSLSFNTLLARVEQHLERQQQAERHANDLNAELERQVQQRTNALRDSNQELMETLEKLHQFQKQLIENQKMQSLGDLIAGVAHEINTPVGLVITSTSILQDKLELMQQKFASNTITREDFERFMEASDDNLSLIRRNIERTADLINQFRQLAMDQFVEETQTTPALELLQTVLHAARQRFPKLNDLDITLDCPANLQITTRVGPLQHVLKQLFENSALHGFAERESGQIEVQVERIDGSHVQIRYRDNGHGIPDSVGRRAFDPFVTSRRRQGSTGLGLHLVYNLVTRALEGTIEVQSQAGQYTEFMITIKA</sequence>
<comment type="subcellular location">
    <subcellularLocation>
        <location evidence="2">Membrane</location>
    </subcellularLocation>
</comment>
<feature type="coiled-coil region" evidence="7">
    <location>
        <begin position="237"/>
        <end position="297"/>
    </location>
</feature>
<feature type="transmembrane region" description="Helical" evidence="8">
    <location>
        <begin position="12"/>
        <end position="35"/>
    </location>
</feature>
<dbReference type="InterPro" id="IPR003594">
    <property type="entry name" value="HATPase_dom"/>
</dbReference>
<dbReference type="CDD" id="cd06225">
    <property type="entry name" value="HAMP"/>
    <property type="match status" value="1"/>
</dbReference>
<evidence type="ECO:0000259" key="9">
    <source>
        <dbReference type="PROSITE" id="PS50109"/>
    </source>
</evidence>
<dbReference type="CDD" id="cd00082">
    <property type="entry name" value="HisKA"/>
    <property type="match status" value="1"/>
</dbReference>
<dbReference type="SMART" id="SM00304">
    <property type="entry name" value="HAMP"/>
    <property type="match status" value="1"/>
</dbReference>
<comment type="catalytic activity">
    <reaction evidence="1">
        <text>ATP + protein L-histidine = ADP + protein N-phospho-L-histidine.</text>
        <dbReference type="EC" id="2.7.13.3"/>
    </reaction>
</comment>
<dbReference type="Gene3D" id="6.10.340.10">
    <property type="match status" value="1"/>
</dbReference>
<evidence type="ECO:0000313" key="11">
    <source>
        <dbReference type="EMBL" id="RUO50127.1"/>
    </source>
</evidence>
<evidence type="ECO:0000256" key="3">
    <source>
        <dbReference type="ARBA" id="ARBA00012438"/>
    </source>
</evidence>
<keyword evidence="8" id="KW-1133">Transmembrane helix</keyword>
<evidence type="ECO:0000256" key="8">
    <source>
        <dbReference type="SAM" id="Phobius"/>
    </source>
</evidence>
<dbReference type="EMBL" id="PIPT01000002">
    <property type="protein sequence ID" value="RUO50127.1"/>
    <property type="molecule type" value="Genomic_DNA"/>
</dbReference>
<dbReference type="Pfam" id="PF00512">
    <property type="entry name" value="HisKA"/>
    <property type="match status" value="1"/>
</dbReference>
<dbReference type="Pfam" id="PF02518">
    <property type="entry name" value="HATPase_c"/>
    <property type="match status" value="1"/>
</dbReference>
<dbReference type="Gene3D" id="3.30.565.10">
    <property type="entry name" value="Histidine kinase-like ATPase, C-terminal domain"/>
    <property type="match status" value="1"/>
</dbReference>
<dbReference type="CDD" id="cd00075">
    <property type="entry name" value="HATPase"/>
    <property type="match status" value="1"/>
</dbReference>
<evidence type="ECO:0000256" key="5">
    <source>
        <dbReference type="ARBA" id="ARBA00022679"/>
    </source>
</evidence>
<dbReference type="EC" id="2.7.13.3" evidence="3"/>